<dbReference type="SUPFAM" id="SSF51430">
    <property type="entry name" value="NAD(P)-linked oxidoreductase"/>
    <property type="match status" value="1"/>
</dbReference>
<dbReference type="InterPro" id="IPR050791">
    <property type="entry name" value="Aldo-Keto_reductase"/>
</dbReference>
<protein>
    <submittedName>
        <fullName evidence="3">Aryl-alcohol dehydrogenase-like predicted oxidoreductase</fullName>
    </submittedName>
</protein>
<name>A0A3N4UA05_9RHOB</name>
<comment type="caution">
    <text evidence="3">The sequence shown here is derived from an EMBL/GenBank/DDBJ whole genome shotgun (WGS) entry which is preliminary data.</text>
</comment>
<accession>A0A3N4UA05</accession>
<dbReference type="PANTHER" id="PTHR43625:SF40">
    <property type="entry name" value="ALDO-KETO REDUCTASE YAKC [NADP(+)]"/>
    <property type="match status" value="1"/>
</dbReference>
<evidence type="ECO:0000313" key="4">
    <source>
        <dbReference type="Proteomes" id="UP000269689"/>
    </source>
</evidence>
<evidence type="ECO:0000256" key="1">
    <source>
        <dbReference type="ARBA" id="ARBA00023002"/>
    </source>
</evidence>
<evidence type="ECO:0000259" key="2">
    <source>
        <dbReference type="Pfam" id="PF00248"/>
    </source>
</evidence>
<sequence>MVGAIGFGAMSFAGFFGPADDETSLKTLAAAEAAGIDFWDTANIYGMGRSESVIGRYFKEIGTSRPITLATKVGIVPGPPRTINNEAGYIRRELEASLTRLNRDHVELYYIHRREQDRPIEDVAETMGKLIEEGLIGGWGLSEVAPTTIKRAHAVTPLRAVQSEYSLWSREPELGVIQTCATLGIAFVPFSPLARGMITANDLTPNTFEPHDFRRVNPRFVEPNFSTNLSHVHALRDFAQGKGITVTALALAWSMKANDTVIPIPGTRTAEHMQDWLAAASLDLSANDLMLIEQIMPVGWAHGARYADTQVVGVERYC</sequence>
<dbReference type="InterPro" id="IPR023210">
    <property type="entry name" value="NADP_OxRdtase_dom"/>
</dbReference>
<proteinExistence type="predicted"/>
<dbReference type="OrthoDB" id="9803483at2"/>
<reference evidence="3 4" key="1">
    <citation type="submission" date="2018-11" db="EMBL/GenBank/DDBJ databases">
        <title>Genomic Encyclopedia of Type Strains, Phase IV (KMG-IV): sequencing the most valuable type-strain genomes for metagenomic binning, comparative biology and taxonomic classification.</title>
        <authorList>
            <person name="Goeker M."/>
        </authorList>
    </citation>
    <scope>NUCLEOTIDE SEQUENCE [LARGE SCALE GENOMIC DNA]</scope>
    <source>
        <strain evidence="3 4">DSM 104731</strain>
    </source>
</reference>
<keyword evidence="1" id="KW-0560">Oxidoreductase</keyword>
<evidence type="ECO:0000313" key="3">
    <source>
        <dbReference type="EMBL" id="RPE67292.1"/>
    </source>
</evidence>
<dbReference type="InterPro" id="IPR036812">
    <property type="entry name" value="NAD(P)_OxRdtase_dom_sf"/>
</dbReference>
<dbReference type="Gene3D" id="3.20.20.100">
    <property type="entry name" value="NADP-dependent oxidoreductase domain"/>
    <property type="match status" value="1"/>
</dbReference>
<dbReference type="Proteomes" id="UP000269689">
    <property type="component" value="Unassembled WGS sequence"/>
</dbReference>
<dbReference type="EMBL" id="RKQK01000002">
    <property type="protein sequence ID" value="RPE67292.1"/>
    <property type="molecule type" value="Genomic_DNA"/>
</dbReference>
<dbReference type="AlphaFoldDB" id="A0A3N4UA05"/>
<dbReference type="PANTHER" id="PTHR43625">
    <property type="entry name" value="AFLATOXIN B1 ALDEHYDE REDUCTASE"/>
    <property type="match status" value="1"/>
</dbReference>
<feature type="domain" description="NADP-dependent oxidoreductase" evidence="2">
    <location>
        <begin position="4"/>
        <end position="295"/>
    </location>
</feature>
<organism evidence="3 4">
    <name type="scientific">Pacificibacter maritimus</name>
    <dbReference type="NCBI Taxonomy" id="762213"/>
    <lineage>
        <taxon>Bacteria</taxon>
        <taxon>Pseudomonadati</taxon>
        <taxon>Pseudomonadota</taxon>
        <taxon>Alphaproteobacteria</taxon>
        <taxon>Rhodobacterales</taxon>
        <taxon>Roseobacteraceae</taxon>
        <taxon>Pacificibacter</taxon>
    </lineage>
</organism>
<dbReference type="GO" id="GO:0005737">
    <property type="term" value="C:cytoplasm"/>
    <property type="evidence" value="ECO:0007669"/>
    <property type="project" value="TreeGrafter"/>
</dbReference>
<keyword evidence="4" id="KW-1185">Reference proteome</keyword>
<dbReference type="GO" id="GO:0016491">
    <property type="term" value="F:oxidoreductase activity"/>
    <property type="evidence" value="ECO:0007669"/>
    <property type="project" value="UniProtKB-KW"/>
</dbReference>
<dbReference type="Pfam" id="PF00248">
    <property type="entry name" value="Aldo_ket_red"/>
    <property type="match status" value="1"/>
</dbReference>
<gene>
    <name evidence="3" type="ORF">EDD53_1697</name>
</gene>